<name>A0A8X8L9H6_9BACT</name>
<proteinExistence type="predicted"/>
<evidence type="ECO:0000313" key="1">
    <source>
        <dbReference type="EMBL" id="SDW03272.1"/>
    </source>
</evidence>
<reference evidence="1 2" key="1">
    <citation type="submission" date="2016-10" db="EMBL/GenBank/DDBJ databases">
        <authorList>
            <person name="Varghese N."/>
            <person name="Submissions S."/>
        </authorList>
    </citation>
    <scope>NUCLEOTIDE SEQUENCE [LARGE SCALE GENOMIC DNA]</scope>
    <source>
        <strain evidence="1 2">DSM 25353</strain>
    </source>
</reference>
<dbReference type="Pfam" id="PF01374">
    <property type="entry name" value="Glyco_hydro_46"/>
    <property type="match status" value="1"/>
</dbReference>
<dbReference type="RefSeq" id="WP_257574600.1">
    <property type="nucleotide sequence ID" value="NZ_FNNO01000001.1"/>
</dbReference>
<dbReference type="Proteomes" id="UP000198711">
    <property type="component" value="Unassembled WGS sequence"/>
</dbReference>
<keyword evidence="2" id="KW-1185">Reference proteome</keyword>
<dbReference type="GO" id="GO:0005975">
    <property type="term" value="P:carbohydrate metabolic process"/>
    <property type="evidence" value="ECO:0007669"/>
    <property type="project" value="InterPro"/>
</dbReference>
<dbReference type="GO" id="GO:0005576">
    <property type="term" value="C:extracellular region"/>
    <property type="evidence" value="ECO:0007669"/>
    <property type="project" value="InterPro"/>
</dbReference>
<dbReference type="Gene3D" id="1.20.141.10">
    <property type="entry name" value="Chitosanase, subunit A, domain 1"/>
    <property type="match status" value="1"/>
</dbReference>
<accession>A0A8X8L9H6</accession>
<dbReference type="EMBL" id="FNNO01000001">
    <property type="protein sequence ID" value="SDW03272.1"/>
    <property type="molecule type" value="Genomic_DNA"/>
</dbReference>
<organism evidence="1 2">
    <name type="scientific">Hydrobacter penzbergensis</name>
    <dbReference type="NCBI Taxonomy" id="1235997"/>
    <lineage>
        <taxon>Bacteria</taxon>
        <taxon>Pseudomonadati</taxon>
        <taxon>Bacteroidota</taxon>
        <taxon>Chitinophagia</taxon>
        <taxon>Chitinophagales</taxon>
        <taxon>Chitinophagaceae</taxon>
        <taxon>Hydrobacter</taxon>
    </lineage>
</organism>
<gene>
    <name evidence="1" type="ORF">SAMN05444410_10169</name>
</gene>
<evidence type="ECO:0000313" key="2">
    <source>
        <dbReference type="Proteomes" id="UP000198711"/>
    </source>
</evidence>
<comment type="caution">
    <text evidence="1">The sequence shown here is derived from an EMBL/GenBank/DDBJ whole genome shotgun (WGS) entry which is preliminary data.</text>
</comment>
<dbReference type="AlphaFoldDB" id="A0A8X8L9H6"/>
<dbReference type="SUPFAM" id="SSF53955">
    <property type="entry name" value="Lysozyme-like"/>
    <property type="match status" value="1"/>
</dbReference>
<dbReference type="GO" id="GO:0016977">
    <property type="term" value="F:chitosanase activity"/>
    <property type="evidence" value="ECO:0007669"/>
    <property type="project" value="InterPro"/>
</dbReference>
<protein>
    <submittedName>
        <fullName evidence="1">Chitosanase</fullName>
    </submittedName>
</protein>
<dbReference type="InterPro" id="IPR000400">
    <property type="entry name" value="Glyco_hydro_46"/>
</dbReference>
<sequence length="233" mass="26544">MNAYVNRLVPASIQDKIKAVLNAFETGSTRGDYANVTIFHDGKNNTRQITYGKTQTTEQGNLCRLIEAYIAHQGIYATAFQEYLPKIGVAPLADDLRFIDLLRKAGRDPVMQKTEDQFFDTVYYLPACNFFATNFFIHPLSLLVIYDSYIQSGGILPFLRNRFAEHTPAYGGNEKIWIKSYLTARQDWLASGDMGRRPLLLNTVYRTHCLLQQINNDNWDLQQAFSANGVEIL</sequence>
<dbReference type="InterPro" id="IPR023346">
    <property type="entry name" value="Lysozyme-like_dom_sf"/>
</dbReference>